<accession>A0AAE0V448</accession>
<feature type="repeat" description="CSPG" evidence="28">
    <location>
        <begin position="1022"/>
        <end position="1124"/>
    </location>
</feature>
<comment type="catalytic activity">
    <reaction evidence="26">
        <text>GTP + H2O = GDP + phosphate + H(+)</text>
        <dbReference type="Rhea" id="RHEA:19669"/>
        <dbReference type="ChEBI" id="CHEBI:15377"/>
        <dbReference type="ChEBI" id="CHEBI:15378"/>
        <dbReference type="ChEBI" id="CHEBI:37565"/>
        <dbReference type="ChEBI" id="CHEBI:43474"/>
        <dbReference type="ChEBI" id="CHEBI:58189"/>
        <dbReference type="EC" id="3.6.5.2"/>
    </reaction>
    <physiologicalReaction direction="left-to-right" evidence="26">
        <dbReference type="Rhea" id="RHEA:19670"/>
    </physiologicalReaction>
</comment>
<dbReference type="InterPro" id="IPR016187">
    <property type="entry name" value="CTDL_fold"/>
</dbReference>
<dbReference type="PANTHER" id="PTHR45739:SF3">
    <property type="entry name" value="FRAS-RELATED EXTRACELLULAR MATRIX PROTEIN 1B PRECURSOR"/>
    <property type="match status" value="1"/>
</dbReference>
<dbReference type="PRINTS" id="PR00449">
    <property type="entry name" value="RASTRNSFRMNG"/>
</dbReference>
<comment type="caution">
    <text evidence="31">The sequence shown here is derived from an EMBL/GenBank/DDBJ whole genome shotgun (WGS) entry which is preliminary data.</text>
</comment>
<keyword evidence="17" id="KW-0460">Magnesium</keyword>
<dbReference type="InterPro" id="IPR027417">
    <property type="entry name" value="P-loop_NTPase"/>
</dbReference>
<evidence type="ECO:0000256" key="7">
    <source>
        <dbReference type="ARBA" id="ARBA00022475"/>
    </source>
</evidence>
<sequence length="2589" mass="289840">AEQTEHMGVVDLVWTLVALGYILPLRQAESVLRWNSGLRVIRGQSVSVTTEELQFNTDETSEACKVEVVLNEPVTQRVGKLTPQVFDCHFQPDEVKYTHNGSPLLEEDTVMLRVYRFTHSETFTEMFLLKVQVLAAQRSLIEFGKVPLVVPEFYGLSNTIDNGVLTFISEPDVICTVRLLNSEISVPMLGQVVKEDLAQRDQASVLIPGPRKATSCSGNKACVHNTREVHFLKTSCSEFLTSGLKYQHLSPPSPEIDYVPLKVEIRDQNTRAMLKAESVWLPVLIHGAMQNQPPHAAFMSMFILEVDQFILTPMTTAALDAKDDETPQAQLVFNVTKPPAEGYITHLDDHTKAVFSFSWQDLNEMKIAYQPPNSSHTSRKNIEVDFQAIDGFFTASPPIMMHVSIRTAETNAPRVSWNLGLDLLEGQSRPITWENLQIVDNDNIDAVTLVAVDGPLHGRLSVRGGKGFMFKVKDLHEGVVVYHHSDSDTTRDYIIFRITDGRHSIRHKFPINILPKDDTPPFLINNVAFEVQEGGSVLVEEYMLMASDLDSSDDYINYQLINFPSAGNIVRKSSAHEAGVPVKTFMQRDILHGLIYYRHTGEEIFEDSFDFILSDIHEPPNLSDKHTVVVHVFPVKDQLPVEVLGTVRSITVKETELVYITQRHLHFQAPEHPDTDLMYFITQSCFSPTKPQLPDAGRLFYTETTKSMKKDAMIPVLKSFTQHAVTHHKIAYMPPVEDIGPEPLFVQFVFSVNDQQGGALTGLIFNITVRPVDNQVPEMFTNLLKVEEGGSSFLMEDHLLVRDADSPKEKLRVQVLTQPRHGRLELQGVLLSEGESFNLQDIKALRVRYIHDDSETTRDSIGLTITDGINSAQSELLVQILPVNDEPPQLGLGLKDGLSCKEGSLVQITAEYLFATDADSDDTRLTYMLARTPARGVLQRNGVIVDKFSQLDVLNGLIFYLHTGGEIGPDPISDTVTLIVSDGEAGTDSCCQEDAVPPPVPLHGTLPVYDLNVTVIPVNNKAPFIAMGNMLVVDERSSVCLCGDLLMATDPDTKPDQLNFFIEIPPQYGFLENTLPSPGFEKSNAGIQVDSFSQLHLSSGFINYVQSVHQGVEPTGDHFSVSVSDGVHKSDPVPFYIVINPANDEAPSLFLHNFTVMEGGMKDLNPAILDAVDLDAPPDLLSFTILVPPAHGALLHGIYGLDMNQYKDMGPEILRRSVPVQSFTIQVLRQVTACLAIKLYFNGVIKGMKIVYMHDDTETREDTFTMQLTDGRHAVQGTAWVHILPVNDEKPRLIKNTGLEVEALERRVISSVVLEAEDYDTPSNQVYYVLNASPRFGLLQLKTEAGFTELNAGQNFTQDDVEMNRLLYKHTTFDGFKGHDRFHFFLSDRDNETPPQSFFIAVQTIQKGGAKVRCLNRFLPPNECDIALITKPMTISEGERVVLTTDILMATDSGSQSVEIVYTVTVPPKHGHLHMVQYPGIPLLSFTQMDVASHRVCYTHDNSHFTDHDSFSFDISNGVTSIRSSLTFTVEHRDRIPPTLSINTGLQLTEGTTRTISPEHLQLTDPDTALENLTYTVIQPPQYGKLLLNGFPMSWTHFTQLDINNMHLTYQHLNSFAKIDSITYEINCAIEENIATAKTVAPDRDCRLMMHSGGYIKGRFTQKDVDQKAVRYVIPSDMEVTADSFEFQLTDPAGNIMLPDVMELQWSRVELTASCYRVCENAGTLAVQVMRSGNSVDPAYVGIQVENGTAKVGKDFTHSSASLIQFDPGVTVKFWNIYLKDDGLEENHERLEVVLKAQKNVVLGARSKASVEIVDPRHGRCDPDDLIVEDDEKRSPVIHPPRIHKPPPTPGAAEDDFTPDPNIGNVWENYPPRGDVPYRTQFIRFSGGEAADQPSFSQGSTQPRAVGNSRSGVRQESSHTHWLYRLTPLRPALEIPVPRVHPELEIMPIWNWPETPQRDTFPTSLTSAVHQQKSAKAVSVGCPPGWTHYRRHCYILGPGEATLRHAQHACAVGTNNWQKLPGTLLMCDGKKMAAVMVQMACLYRGMLAVRAAGIRPLIPGLVPNQLRAFSVIKEPELEENPYYSKYEEKIRKLRSTKPQEFKARLEKCSEIKKEPVGNSKQADFIKLMEQEKDKGNKTGSGGFTKNKTLDSILNLDMVKDKSGPEIEELWMNYFSTKDTISAVIPGSTFEKIINRAVLCPTFLYALPRKQGYEFFLGQWAGQELHFTSLINVQTLGENAPSQLILYHYSDLKQDKDIVVMTAEMDSKFITVHEAQCLANQVQLFYAAQKHETFQLVEMFNHRPAEFKHMSVIAELEQSGLGQTLQSNTLSCGIEAGGVMHKKRFVQNGSSPISAIRPHLEGRTEGSSAHTLEMAKADQRFGQRDGSDQNFDYMFKLLIIGNSSVGKTSFLFRYADDSFSNSFVSTVGIDFKVKTVYRNDKRVKLQIWDTAGQERYRTITTAYYRGAMGFILMYDITNEESFNAVQDWATQIKTYSWDNAQVILVGNKCDMADERVVPVEKGKHLADQLGFEYYEASAKENINVRQVFERLVDIICVKMSERVDADPSMISGAKTTRLSDKPTQLPQNCC</sequence>
<dbReference type="SMART" id="SM00174">
    <property type="entry name" value="RHO"/>
    <property type="match status" value="1"/>
</dbReference>
<gene>
    <name evidence="31" type="ORF">QTP70_023471</name>
</gene>
<feature type="compositionally biased region" description="Polar residues" evidence="29">
    <location>
        <begin position="1894"/>
        <end position="1914"/>
    </location>
</feature>
<evidence type="ECO:0000256" key="27">
    <source>
        <dbReference type="ARBA" id="ARBA00060086"/>
    </source>
</evidence>
<evidence type="ECO:0000256" key="10">
    <source>
        <dbReference type="ARBA" id="ARBA00022553"/>
    </source>
</evidence>
<keyword evidence="13" id="KW-0677">Repeat</keyword>
<keyword evidence="16" id="KW-0106">Calcium</keyword>
<keyword evidence="18" id="KW-0130">Cell adhesion</keyword>
<dbReference type="GO" id="GO:0006887">
    <property type="term" value="P:exocytosis"/>
    <property type="evidence" value="ECO:0007669"/>
    <property type="project" value="UniProtKB-KW"/>
</dbReference>
<evidence type="ECO:0000256" key="11">
    <source>
        <dbReference type="ARBA" id="ARBA00022723"/>
    </source>
</evidence>
<evidence type="ECO:0000259" key="30">
    <source>
        <dbReference type="SMART" id="SM00237"/>
    </source>
</evidence>
<dbReference type="PROSITE" id="PS51854">
    <property type="entry name" value="CSPG"/>
    <property type="match status" value="10"/>
</dbReference>
<dbReference type="GO" id="GO:0007155">
    <property type="term" value="P:cell adhesion"/>
    <property type="evidence" value="ECO:0007669"/>
    <property type="project" value="UniProtKB-KW"/>
</dbReference>
<keyword evidence="15" id="KW-0378">Hydrolase</keyword>
<dbReference type="SUPFAM" id="SSF56436">
    <property type="entry name" value="C-type lectin-like"/>
    <property type="match status" value="1"/>
</dbReference>
<evidence type="ECO:0000256" key="20">
    <source>
        <dbReference type="ARBA" id="ARBA00022990"/>
    </source>
</evidence>
<feature type="domain" description="Calx-beta" evidence="30">
    <location>
        <begin position="1696"/>
        <end position="1796"/>
    </location>
</feature>
<dbReference type="GO" id="GO:0003925">
    <property type="term" value="F:G protein activity"/>
    <property type="evidence" value="ECO:0007669"/>
    <property type="project" value="UniProtKB-EC"/>
</dbReference>
<dbReference type="PROSITE" id="PS51419">
    <property type="entry name" value="RAB"/>
    <property type="match status" value="1"/>
</dbReference>
<evidence type="ECO:0000256" key="22">
    <source>
        <dbReference type="ARBA" id="ARBA00023136"/>
    </source>
</evidence>
<evidence type="ECO:0000256" key="6">
    <source>
        <dbReference type="ARBA" id="ARBA00022448"/>
    </source>
</evidence>
<feature type="repeat" description="CSPG" evidence="28">
    <location>
        <begin position="1424"/>
        <end position="1516"/>
    </location>
</feature>
<keyword evidence="10" id="KW-0597">Phosphoprotein</keyword>
<feature type="repeat" description="CSPG" evidence="28">
    <location>
        <begin position="775"/>
        <end position="866"/>
    </location>
</feature>
<feature type="repeat" description="CSPG" evidence="28">
    <location>
        <begin position="293"/>
        <end position="387"/>
    </location>
</feature>
<keyword evidence="8" id="KW-0488">Methylation</keyword>
<keyword evidence="20" id="KW-0007">Acetylation</keyword>
<keyword evidence="9" id="KW-0268">Exocytosis</keyword>
<comment type="similarity">
    <text evidence="3">Belongs to the FRAS1 family.</text>
</comment>
<dbReference type="InterPro" id="IPR001806">
    <property type="entry name" value="Small_GTPase"/>
</dbReference>
<keyword evidence="7" id="KW-1003">Cell membrane</keyword>
<evidence type="ECO:0000256" key="23">
    <source>
        <dbReference type="ARBA" id="ARBA00023180"/>
    </source>
</evidence>
<dbReference type="Pfam" id="PF06644">
    <property type="entry name" value="ATP11"/>
    <property type="match status" value="1"/>
</dbReference>
<dbReference type="GO" id="GO:0015031">
    <property type="term" value="P:protein transport"/>
    <property type="evidence" value="ECO:0007669"/>
    <property type="project" value="UniProtKB-KW"/>
</dbReference>
<feature type="repeat" description="CSPG" evidence="28">
    <location>
        <begin position="520"/>
        <end position="614"/>
    </location>
</feature>
<dbReference type="InterPro" id="IPR037872">
    <property type="entry name" value="Rab3"/>
</dbReference>
<dbReference type="SUPFAM" id="SSF141072">
    <property type="entry name" value="CalX-like"/>
    <property type="match status" value="1"/>
</dbReference>
<dbReference type="Gene3D" id="3.40.50.300">
    <property type="entry name" value="P-loop containing nucleotide triphosphate hydrolases"/>
    <property type="match status" value="1"/>
</dbReference>
<feature type="repeat" description="CSPG" evidence="28">
    <location>
        <begin position="412"/>
        <end position="499"/>
    </location>
</feature>
<dbReference type="GO" id="GO:0009653">
    <property type="term" value="P:anatomical structure morphogenesis"/>
    <property type="evidence" value="ECO:0007669"/>
    <property type="project" value="TreeGrafter"/>
</dbReference>
<evidence type="ECO:0000313" key="32">
    <source>
        <dbReference type="Proteomes" id="UP001274896"/>
    </source>
</evidence>
<dbReference type="InterPro" id="IPR005225">
    <property type="entry name" value="Small_GTP-bd"/>
</dbReference>
<comment type="cofactor">
    <cofactor evidence="1">
        <name>Mg(2+)</name>
        <dbReference type="ChEBI" id="CHEBI:18420"/>
    </cofactor>
</comment>
<dbReference type="InterPro" id="IPR051561">
    <property type="entry name" value="FRAS1_ECM"/>
</dbReference>
<keyword evidence="6" id="KW-0813">Transport</keyword>
<dbReference type="InterPro" id="IPR010591">
    <property type="entry name" value="ATP11"/>
</dbReference>
<dbReference type="SUPFAM" id="SSF52540">
    <property type="entry name" value="P-loop containing nucleoside triphosphate hydrolases"/>
    <property type="match status" value="1"/>
</dbReference>
<reference evidence="31" key="1">
    <citation type="submission" date="2023-06" db="EMBL/GenBank/DDBJ databases">
        <title>Male Hemibagrus guttatus genome.</title>
        <authorList>
            <person name="Bian C."/>
        </authorList>
    </citation>
    <scope>NUCLEOTIDE SEQUENCE</scope>
    <source>
        <strain evidence="31">Male_cb2023</strain>
        <tissue evidence="31">Muscle</tissue>
    </source>
</reference>
<dbReference type="Gene3D" id="2.60.40.2030">
    <property type="match status" value="1"/>
</dbReference>
<dbReference type="InterPro" id="IPR039005">
    <property type="entry name" value="CSPG_rpt"/>
</dbReference>
<dbReference type="GO" id="GO:0017157">
    <property type="term" value="P:regulation of exocytosis"/>
    <property type="evidence" value="ECO:0007669"/>
    <property type="project" value="UniProtKB-ARBA"/>
</dbReference>
<evidence type="ECO:0000313" key="31">
    <source>
        <dbReference type="EMBL" id="KAK3533464.1"/>
    </source>
</evidence>
<evidence type="ECO:0000256" key="16">
    <source>
        <dbReference type="ARBA" id="ARBA00022837"/>
    </source>
</evidence>
<dbReference type="GO" id="GO:0046872">
    <property type="term" value="F:metal ion binding"/>
    <property type="evidence" value="ECO:0007669"/>
    <property type="project" value="UniProtKB-KW"/>
</dbReference>
<dbReference type="GO" id="GO:0065003">
    <property type="term" value="P:protein-containing complex assembly"/>
    <property type="evidence" value="ECO:0007669"/>
    <property type="project" value="InterPro"/>
</dbReference>
<evidence type="ECO:0000256" key="21">
    <source>
        <dbReference type="ARBA" id="ARBA00023134"/>
    </source>
</evidence>
<dbReference type="PROSITE" id="PS51421">
    <property type="entry name" value="RAS"/>
    <property type="match status" value="1"/>
</dbReference>
<dbReference type="GO" id="GO:0005525">
    <property type="term" value="F:GTP binding"/>
    <property type="evidence" value="ECO:0007669"/>
    <property type="project" value="UniProtKB-KW"/>
</dbReference>
<dbReference type="Pfam" id="PF19309">
    <property type="entry name" value="Frem_N"/>
    <property type="match status" value="1"/>
</dbReference>
<evidence type="ECO:0000256" key="3">
    <source>
        <dbReference type="ARBA" id="ARBA00005529"/>
    </source>
</evidence>
<dbReference type="PANTHER" id="PTHR45739">
    <property type="entry name" value="MATRIX PROTEIN, PUTATIVE-RELATED"/>
    <property type="match status" value="1"/>
</dbReference>
<evidence type="ECO:0000256" key="29">
    <source>
        <dbReference type="SAM" id="MobiDB-lite"/>
    </source>
</evidence>
<dbReference type="InterPro" id="IPR003644">
    <property type="entry name" value="Calx_beta"/>
</dbReference>
<evidence type="ECO:0000256" key="5">
    <source>
        <dbReference type="ARBA" id="ARBA00011984"/>
    </source>
</evidence>
<comment type="similarity">
    <text evidence="4">Belongs to the small GTPase superfamily. Rab family.</text>
</comment>
<proteinExistence type="inferred from homology"/>
<evidence type="ECO:0000256" key="18">
    <source>
        <dbReference type="ARBA" id="ARBA00022889"/>
    </source>
</evidence>
<keyword evidence="32" id="KW-1185">Reference proteome</keyword>
<evidence type="ECO:0000256" key="8">
    <source>
        <dbReference type="ARBA" id="ARBA00022481"/>
    </source>
</evidence>
<feature type="region of interest" description="Disordered" evidence="29">
    <location>
        <begin position="1836"/>
        <end position="1857"/>
    </location>
</feature>
<organism evidence="31 32">
    <name type="scientific">Hemibagrus guttatus</name>
    <dbReference type="NCBI Taxonomy" id="175788"/>
    <lineage>
        <taxon>Eukaryota</taxon>
        <taxon>Metazoa</taxon>
        <taxon>Chordata</taxon>
        <taxon>Craniata</taxon>
        <taxon>Vertebrata</taxon>
        <taxon>Euteleostomi</taxon>
        <taxon>Actinopterygii</taxon>
        <taxon>Neopterygii</taxon>
        <taxon>Teleostei</taxon>
        <taxon>Ostariophysi</taxon>
        <taxon>Siluriformes</taxon>
        <taxon>Bagridae</taxon>
        <taxon>Hemibagrus</taxon>
    </lineage>
</organism>
<comment type="subcellular location">
    <subcellularLocation>
        <location evidence="2">Cell membrane</location>
        <topology evidence="2">Lipid-anchor</topology>
        <orientation evidence="2">Cytoplasmic side</orientation>
    </subcellularLocation>
</comment>
<keyword evidence="22" id="KW-0472">Membrane</keyword>
<evidence type="ECO:0000256" key="19">
    <source>
        <dbReference type="ARBA" id="ARBA00022927"/>
    </source>
</evidence>
<feature type="repeat" description="CSPG" evidence="28">
    <location>
        <begin position="1145"/>
        <end position="1269"/>
    </location>
</feature>
<dbReference type="SMART" id="SM00176">
    <property type="entry name" value="RAN"/>
    <property type="match status" value="1"/>
</dbReference>
<keyword evidence="12" id="KW-0732">Signal</keyword>
<dbReference type="SMART" id="SM00173">
    <property type="entry name" value="RAS"/>
    <property type="match status" value="1"/>
</dbReference>
<keyword evidence="24" id="KW-0449">Lipoprotein</keyword>
<dbReference type="GO" id="GO:0005886">
    <property type="term" value="C:plasma membrane"/>
    <property type="evidence" value="ECO:0007669"/>
    <property type="project" value="UniProtKB-SubCell"/>
</dbReference>
<evidence type="ECO:0000256" key="12">
    <source>
        <dbReference type="ARBA" id="ARBA00022729"/>
    </source>
</evidence>
<name>A0AAE0V448_9TELE</name>
<evidence type="ECO:0000256" key="13">
    <source>
        <dbReference type="ARBA" id="ARBA00022737"/>
    </source>
</evidence>
<dbReference type="PROSITE" id="PS51420">
    <property type="entry name" value="RHO"/>
    <property type="match status" value="1"/>
</dbReference>
<feature type="repeat" description="CSPG" evidence="28">
    <location>
        <begin position="1290"/>
        <end position="1387"/>
    </location>
</feature>
<keyword evidence="19" id="KW-0653">Protein transport</keyword>
<dbReference type="GO" id="GO:0005739">
    <property type="term" value="C:mitochondrion"/>
    <property type="evidence" value="ECO:0007669"/>
    <property type="project" value="InterPro"/>
</dbReference>
<feature type="repeat" description="CSPG" evidence="28">
    <location>
        <begin position="887"/>
        <end position="981"/>
    </location>
</feature>
<dbReference type="FunFam" id="3.40.50.300:FF:000448">
    <property type="entry name" value="RAB3D, member RAS oncogene family"/>
    <property type="match status" value="1"/>
</dbReference>
<dbReference type="Pfam" id="PF00071">
    <property type="entry name" value="Ras"/>
    <property type="match status" value="1"/>
</dbReference>
<dbReference type="NCBIfam" id="TIGR00231">
    <property type="entry name" value="small_GTP"/>
    <property type="match status" value="1"/>
</dbReference>
<comment type="function">
    <text evidence="27">The small GTPases Rab are key regulators of intracellular membrane trafficking, from the formation of transport vesicles to their fusion with membranes. Rabs cycle between an inactive GDP-bound form and an active GTP-bound form that is able to recruit to membranes different sets of downstream effectors directly responsible for vesicle formation, movement, tethering and fusion. RAB3D may be involved in the insulin-induced exocytosis of GLUT4-containing vesicles in adipocytes.</text>
</comment>
<dbReference type="Pfam" id="PF16184">
    <property type="entry name" value="Cadherin_3"/>
    <property type="match status" value="9"/>
</dbReference>
<keyword evidence="25" id="KW-0636">Prenylation</keyword>
<evidence type="ECO:0000256" key="15">
    <source>
        <dbReference type="ARBA" id="ARBA00022801"/>
    </source>
</evidence>
<dbReference type="EC" id="3.6.5.2" evidence="5"/>
<feature type="non-terminal residue" evidence="31">
    <location>
        <position position="2589"/>
    </location>
</feature>
<dbReference type="InterPro" id="IPR038081">
    <property type="entry name" value="CalX-like_sf"/>
</dbReference>
<keyword evidence="11" id="KW-0479">Metal-binding</keyword>
<evidence type="ECO:0000256" key="26">
    <source>
        <dbReference type="ARBA" id="ARBA00047660"/>
    </source>
</evidence>
<dbReference type="GO" id="GO:0030141">
    <property type="term" value="C:secretory granule"/>
    <property type="evidence" value="ECO:0007669"/>
    <property type="project" value="UniProtKB-ARBA"/>
</dbReference>
<feature type="region of interest" description="Disordered" evidence="29">
    <location>
        <begin position="1889"/>
        <end position="1914"/>
    </location>
</feature>
<evidence type="ECO:0000256" key="2">
    <source>
        <dbReference type="ARBA" id="ARBA00004342"/>
    </source>
</evidence>
<dbReference type="InterPro" id="IPR045658">
    <property type="entry name" value="FRAS1-rel_N"/>
</dbReference>
<dbReference type="Pfam" id="PF03160">
    <property type="entry name" value="Calx-beta"/>
    <property type="match status" value="1"/>
</dbReference>
<keyword evidence="23" id="KW-0325">Glycoprotein</keyword>
<dbReference type="EMBL" id="JAUCMX010000010">
    <property type="protein sequence ID" value="KAK3533464.1"/>
    <property type="molecule type" value="Genomic_DNA"/>
</dbReference>
<protein>
    <recommendedName>
        <fullName evidence="5">small monomeric GTPase</fullName>
        <ecNumber evidence="5">3.6.5.2</ecNumber>
    </recommendedName>
</protein>
<evidence type="ECO:0000256" key="17">
    <source>
        <dbReference type="ARBA" id="ARBA00022842"/>
    </source>
</evidence>
<feature type="repeat" description="CSPG" evidence="28">
    <location>
        <begin position="1537"/>
        <end position="1627"/>
    </location>
</feature>
<evidence type="ECO:0000256" key="28">
    <source>
        <dbReference type="PROSITE-ProRule" id="PRU01201"/>
    </source>
</evidence>
<dbReference type="SMART" id="SM00175">
    <property type="entry name" value="RAB"/>
    <property type="match status" value="1"/>
</dbReference>
<evidence type="ECO:0000256" key="25">
    <source>
        <dbReference type="ARBA" id="ARBA00023289"/>
    </source>
</evidence>
<evidence type="ECO:0000256" key="24">
    <source>
        <dbReference type="ARBA" id="ARBA00023288"/>
    </source>
</evidence>
<evidence type="ECO:0000256" key="4">
    <source>
        <dbReference type="ARBA" id="ARBA00006270"/>
    </source>
</evidence>
<dbReference type="SMART" id="SM00237">
    <property type="entry name" value="Calx_beta"/>
    <property type="match status" value="1"/>
</dbReference>
<evidence type="ECO:0000256" key="14">
    <source>
        <dbReference type="ARBA" id="ARBA00022741"/>
    </source>
</evidence>
<keyword evidence="14" id="KW-0547">Nucleotide-binding</keyword>
<evidence type="ECO:0000256" key="1">
    <source>
        <dbReference type="ARBA" id="ARBA00001946"/>
    </source>
</evidence>
<evidence type="ECO:0000256" key="9">
    <source>
        <dbReference type="ARBA" id="ARBA00022483"/>
    </source>
</evidence>
<keyword evidence="21" id="KW-0342">GTP-binding</keyword>
<dbReference type="Proteomes" id="UP001274896">
    <property type="component" value="Unassembled WGS sequence"/>
</dbReference>
<dbReference type="GO" id="GO:0007154">
    <property type="term" value="P:cell communication"/>
    <property type="evidence" value="ECO:0007669"/>
    <property type="project" value="InterPro"/>
</dbReference>
<dbReference type="CDD" id="cd01865">
    <property type="entry name" value="Rab3"/>
    <property type="match status" value="1"/>
</dbReference>